<dbReference type="SUPFAM" id="SSF53335">
    <property type="entry name" value="S-adenosyl-L-methionine-dependent methyltransferases"/>
    <property type="match status" value="1"/>
</dbReference>
<dbReference type="Gene3D" id="3.40.50.150">
    <property type="entry name" value="Vaccinia Virus protein VP39"/>
    <property type="match status" value="1"/>
</dbReference>
<dbReference type="STRING" id="1542390.KX01_211"/>
<dbReference type="InterPro" id="IPR029063">
    <property type="entry name" value="SAM-dependent_MTases_sf"/>
</dbReference>
<dbReference type="Pfam" id="PF01135">
    <property type="entry name" value="PCMT"/>
    <property type="match status" value="1"/>
</dbReference>
<dbReference type="CDD" id="cd02440">
    <property type="entry name" value="AdoMet_MTases"/>
    <property type="match status" value="1"/>
</dbReference>
<proteinExistence type="inferred from homology"/>
<gene>
    <name evidence="4" type="ORF">KX01_211</name>
</gene>
<keyword evidence="5" id="KW-1185">Reference proteome</keyword>
<sequence>MNFEYAKENMIKQQILPEGVPLGRLIDAIQDIPREKFLPKGFETLAYSDSNFTIGGREIKNPMVTARILDSLNIKEKDSVLKLGLECGYTLALIAKLAETIDVLDYSEESLTFVKRKLASIGLYNAEFNSIEYLKNIFDEERTYDCVYISNTVREKEIDESLLKLLKIGGRMCFFVKTAVCDKAFLVTKTSKDEYNKKFLFDVYNK</sequence>
<dbReference type="GO" id="GO:0004719">
    <property type="term" value="F:protein-L-isoaspartate (D-aspartate) O-methyltransferase activity"/>
    <property type="evidence" value="ECO:0007669"/>
    <property type="project" value="InterPro"/>
</dbReference>
<dbReference type="GO" id="GO:0005737">
    <property type="term" value="C:cytoplasm"/>
    <property type="evidence" value="ECO:0007669"/>
    <property type="project" value="TreeGrafter"/>
</dbReference>
<protein>
    <recommendedName>
        <fullName evidence="2">Protein-L-isoaspartate O-methyltransferase</fullName>
    </recommendedName>
    <alternativeName>
        <fullName evidence="3">Protein L-isoaspartyl methyltransferase</fullName>
    </alternativeName>
</protein>
<dbReference type="InterPro" id="IPR000682">
    <property type="entry name" value="PCMT"/>
</dbReference>
<dbReference type="Proteomes" id="UP000182521">
    <property type="component" value="Chromosome"/>
</dbReference>
<dbReference type="EMBL" id="CP009654">
    <property type="protein sequence ID" value="APC97816.1"/>
    <property type="molecule type" value="Genomic_DNA"/>
</dbReference>
<dbReference type="OrthoDB" id="9810066at2"/>
<dbReference type="PANTHER" id="PTHR11579">
    <property type="entry name" value="PROTEIN-L-ISOASPARTATE O-METHYLTRANSFERASE"/>
    <property type="match status" value="1"/>
</dbReference>
<organism evidence="4 5">
    <name type="scientific">Francisella frigiditurris</name>
    <dbReference type="NCBI Taxonomy" id="1542390"/>
    <lineage>
        <taxon>Bacteria</taxon>
        <taxon>Pseudomonadati</taxon>
        <taxon>Pseudomonadota</taxon>
        <taxon>Gammaproteobacteria</taxon>
        <taxon>Thiotrichales</taxon>
        <taxon>Francisellaceae</taxon>
        <taxon>Francisella</taxon>
    </lineage>
</organism>
<dbReference type="PANTHER" id="PTHR11579:SF18">
    <property type="entry name" value="PROTEIN-L-ISOASPARTATE O-METHYLTRANSFERASE"/>
    <property type="match status" value="1"/>
</dbReference>
<accession>A0A1J0KVH1</accession>
<dbReference type="RefSeq" id="WP_071663234.1">
    <property type="nucleotide sequence ID" value="NZ_CP009654.1"/>
</dbReference>
<evidence type="ECO:0000256" key="3">
    <source>
        <dbReference type="ARBA" id="ARBA00030757"/>
    </source>
</evidence>
<reference evidence="5" key="1">
    <citation type="submission" date="2014-10" db="EMBL/GenBank/DDBJ databases">
        <authorList>
            <person name="Kuske C.R."/>
            <person name="Challacombe J.F."/>
            <person name="Daligault H.E."/>
            <person name="Davenport K.W."/>
            <person name="Johnson S.L."/>
            <person name="Siddaramappa S."/>
            <person name="Petersen J.M."/>
        </authorList>
    </citation>
    <scope>NUCLEOTIDE SEQUENCE [LARGE SCALE GENOMIC DNA]</scope>
    <source>
        <strain evidence="5">CA97-1460</strain>
    </source>
</reference>
<dbReference type="KEGG" id="frc:KX01_211"/>
<dbReference type="AlphaFoldDB" id="A0A1J0KVH1"/>
<evidence type="ECO:0000256" key="1">
    <source>
        <dbReference type="ARBA" id="ARBA00005369"/>
    </source>
</evidence>
<evidence type="ECO:0000313" key="5">
    <source>
        <dbReference type="Proteomes" id="UP000182521"/>
    </source>
</evidence>
<name>A0A1J0KVH1_9GAMM</name>
<evidence type="ECO:0000313" key="4">
    <source>
        <dbReference type="EMBL" id="APC97816.1"/>
    </source>
</evidence>
<evidence type="ECO:0000256" key="2">
    <source>
        <dbReference type="ARBA" id="ARBA00013346"/>
    </source>
</evidence>
<comment type="similarity">
    <text evidence="1">Belongs to the methyltransferase superfamily. L-isoaspartyl/D-aspartyl protein methyltransferase family.</text>
</comment>